<dbReference type="InterPro" id="IPR032710">
    <property type="entry name" value="NTF2-like_dom_sf"/>
</dbReference>
<gene>
    <name evidence="1" type="ORF">IF651_13890</name>
</gene>
<dbReference type="AlphaFoldDB" id="A0A927PFD3"/>
<dbReference type="GO" id="GO:0030638">
    <property type="term" value="P:polyketide metabolic process"/>
    <property type="evidence" value="ECO:0007669"/>
    <property type="project" value="InterPro"/>
</dbReference>
<dbReference type="Proteomes" id="UP000610846">
    <property type="component" value="Unassembled WGS sequence"/>
</dbReference>
<dbReference type="RefSeq" id="WP_191829720.1">
    <property type="nucleotide sequence ID" value="NZ_JACYHB010000012.1"/>
</dbReference>
<keyword evidence="2" id="KW-1185">Reference proteome</keyword>
<dbReference type="EMBL" id="JACYHB010000012">
    <property type="protein sequence ID" value="MBD8080146.1"/>
    <property type="molecule type" value="Genomic_DNA"/>
</dbReference>
<evidence type="ECO:0000313" key="2">
    <source>
        <dbReference type="Proteomes" id="UP000610846"/>
    </source>
</evidence>
<organism evidence="1 2">
    <name type="scientific">Cellulosimicrobium arenosum</name>
    <dbReference type="NCBI Taxonomy" id="2708133"/>
    <lineage>
        <taxon>Bacteria</taxon>
        <taxon>Bacillati</taxon>
        <taxon>Actinomycetota</taxon>
        <taxon>Actinomycetes</taxon>
        <taxon>Micrococcales</taxon>
        <taxon>Promicromonosporaceae</taxon>
        <taxon>Cellulosimicrobium</taxon>
    </lineage>
</organism>
<name>A0A927PFD3_9MICO</name>
<sequence>MGTRENKATAVAVHTQALPGGHAGTLAAFLAPGFVSHDGAFGSDCRPGADGASTLLARMHVFGDAFEDQRVRVLHAVAEGDVVALHLETSARHTGYFHGVPPTGRRVVVREMHMLRFADGHEAEHWCVRDEAALLRALVHETAPALAR</sequence>
<dbReference type="SUPFAM" id="SSF54427">
    <property type="entry name" value="NTF2-like"/>
    <property type="match status" value="1"/>
</dbReference>
<comment type="caution">
    <text evidence="1">The sequence shown here is derived from an EMBL/GenBank/DDBJ whole genome shotgun (WGS) entry which is preliminary data.</text>
</comment>
<reference evidence="1" key="1">
    <citation type="journal article" date="2018" name="Curr. Microbiol.">
        <title>Cellulosimicrobium arenosum sp. nov., Isolated from Marine Sediment Sand.</title>
        <authorList>
            <person name="Oh M."/>
            <person name="Kim J.H."/>
            <person name="Yoon J.H."/>
            <person name="Schumann P."/>
            <person name="Kim W."/>
        </authorList>
    </citation>
    <scope>NUCLEOTIDE SEQUENCE</scope>
    <source>
        <strain evidence="1">KCTC 49039</strain>
    </source>
</reference>
<proteinExistence type="predicted"/>
<dbReference type="PANTHER" id="PTHR38436">
    <property type="entry name" value="POLYKETIDE CYCLASE SNOAL-LIKE DOMAIN"/>
    <property type="match status" value="1"/>
</dbReference>
<protein>
    <submittedName>
        <fullName evidence="1">Ester cyclase</fullName>
    </submittedName>
</protein>
<evidence type="ECO:0000313" key="1">
    <source>
        <dbReference type="EMBL" id="MBD8080146.1"/>
    </source>
</evidence>
<dbReference type="PANTHER" id="PTHR38436:SF1">
    <property type="entry name" value="ESTER CYCLASE"/>
    <property type="match status" value="1"/>
</dbReference>
<dbReference type="InterPro" id="IPR009959">
    <property type="entry name" value="Cyclase_SnoaL-like"/>
</dbReference>
<dbReference type="Gene3D" id="3.10.450.50">
    <property type="match status" value="1"/>
</dbReference>
<accession>A0A927PFD3</accession>
<reference evidence="1" key="2">
    <citation type="submission" date="2020-09" db="EMBL/GenBank/DDBJ databases">
        <authorList>
            <person name="Yu Y."/>
        </authorList>
    </citation>
    <scope>NUCLEOTIDE SEQUENCE</scope>
    <source>
        <strain evidence="1">KCTC 49039</strain>
    </source>
</reference>
<dbReference type="Pfam" id="PF07366">
    <property type="entry name" value="SnoaL"/>
    <property type="match status" value="1"/>
</dbReference>